<protein>
    <submittedName>
        <fullName evidence="1">Uncharacterized protein YycO</fullName>
    </submittedName>
</protein>
<proteinExistence type="predicted"/>
<comment type="caution">
    <text evidence="1">The sequence shown here is derived from an EMBL/GenBank/DDBJ whole genome shotgun (WGS) entry which is preliminary data.</text>
</comment>
<gene>
    <name evidence="1" type="ORF">J2Z83_002397</name>
</gene>
<accession>A0ABS4IH56</accession>
<reference evidence="1 2" key="1">
    <citation type="submission" date="2021-03" db="EMBL/GenBank/DDBJ databases">
        <title>Genomic Encyclopedia of Type Strains, Phase IV (KMG-IV): sequencing the most valuable type-strain genomes for metagenomic binning, comparative biology and taxonomic classification.</title>
        <authorList>
            <person name="Goeker M."/>
        </authorList>
    </citation>
    <scope>NUCLEOTIDE SEQUENCE [LARGE SCALE GENOMIC DNA]</scope>
    <source>
        <strain evidence="1 2">DSM 25609</strain>
    </source>
</reference>
<dbReference type="InterPro" id="IPR038765">
    <property type="entry name" value="Papain-like_cys_pep_sf"/>
</dbReference>
<dbReference type="SUPFAM" id="SSF54001">
    <property type="entry name" value="Cysteine proteinases"/>
    <property type="match status" value="1"/>
</dbReference>
<evidence type="ECO:0000313" key="2">
    <source>
        <dbReference type="Proteomes" id="UP001519345"/>
    </source>
</evidence>
<organism evidence="1 2">
    <name type="scientific">Virgibacillus natechei</name>
    <dbReference type="NCBI Taxonomy" id="1216297"/>
    <lineage>
        <taxon>Bacteria</taxon>
        <taxon>Bacillati</taxon>
        <taxon>Bacillota</taxon>
        <taxon>Bacilli</taxon>
        <taxon>Bacillales</taxon>
        <taxon>Bacillaceae</taxon>
        <taxon>Virgibacillus</taxon>
    </lineage>
</organism>
<keyword evidence="2" id="KW-1185">Reference proteome</keyword>
<dbReference type="Proteomes" id="UP001519345">
    <property type="component" value="Unassembled WGS sequence"/>
</dbReference>
<dbReference type="EMBL" id="JAGGKX010000012">
    <property type="protein sequence ID" value="MBP1970279.1"/>
    <property type="molecule type" value="Genomic_DNA"/>
</dbReference>
<evidence type="ECO:0000313" key="1">
    <source>
        <dbReference type="EMBL" id="MBP1970279.1"/>
    </source>
</evidence>
<name>A0ABS4IH56_9BACI</name>
<dbReference type="RefSeq" id="WP_209463420.1">
    <property type="nucleotide sequence ID" value="NZ_CP110224.1"/>
</dbReference>
<dbReference type="Gene3D" id="3.90.1720.10">
    <property type="entry name" value="endopeptidase domain like (from Nostoc punctiforme)"/>
    <property type="match status" value="1"/>
</dbReference>
<sequence>MNYVDEADDPVHIYPRTSILMQPGDIIYSHKTGLSSFIVGHEGIVGEDFKIYHVNSRGRYGHSDSMPIYLSRHKKGEKLTILRNKDAEIARQAAKWAKRNIENVTRYTYSRNLADVERNYCSKFVWQAYFYGSEGEIDLTDRGSEVNVKRYITPTHIYRNLVVIGHFTNNLYHR</sequence>